<feature type="domain" description="FHA" evidence="1">
    <location>
        <begin position="222"/>
        <end position="278"/>
    </location>
</feature>
<dbReference type="OrthoDB" id="635356at2"/>
<evidence type="ECO:0000313" key="3">
    <source>
        <dbReference type="Proteomes" id="UP000263900"/>
    </source>
</evidence>
<dbReference type="SUPFAM" id="SSF49879">
    <property type="entry name" value="SMAD/FHA domain"/>
    <property type="match status" value="1"/>
</dbReference>
<accession>A0A3B7MVW8</accession>
<dbReference type="AlphaFoldDB" id="A0A3B7MVW8"/>
<reference evidence="2 3" key="1">
    <citation type="submission" date="2018-09" db="EMBL/GenBank/DDBJ databases">
        <title>Genome sequencing of strain 6GH32-13.</title>
        <authorList>
            <person name="Weon H.-Y."/>
            <person name="Heo J."/>
            <person name="Kwon S.-W."/>
        </authorList>
    </citation>
    <scope>NUCLEOTIDE SEQUENCE [LARGE SCALE GENOMIC DNA]</scope>
    <source>
        <strain evidence="2 3">5GH32-13</strain>
    </source>
</reference>
<dbReference type="EMBL" id="CP032157">
    <property type="protein sequence ID" value="AXY77349.1"/>
    <property type="molecule type" value="Genomic_DNA"/>
</dbReference>
<evidence type="ECO:0000313" key="2">
    <source>
        <dbReference type="EMBL" id="AXY77349.1"/>
    </source>
</evidence>
<dbReference type="PROSITE" id="PS50006">
    <property type="entry name" value="FHA_DOMAIN"/>
    <property type="match status" value="1"/>
</dbReference>
<keyword evidence="3" id="KW-1185">Reference proteome</keyword>
<gene>
    <name evidence="2" type="ORF">D3H65_26690</name>
</gene>
<dbReference type="Proteomes" id="UP000263900">
    <property type="component" value="Chromosome"/>
</dbReference>
<dbReference type="Gene3D" id="2.60.200.20">
    <property type="match status" value="1"/>
</dbReference>
<dbReference type="InterPro" id="IPR000253">
    <property type="entry name" value="FHA_dom"/>
</dbReference>
<dbReference type="InterPro" id="IPR008984">
    <property type="entry name" value="SMAD_FHA_dom_sf"/>
</dbReference>
<organism evidence="2 3">
    <name type="scientific">Paraflavitalea soli</name>
    <dbReference type="NCBI Taxonomy" id="2315862"/>
    <lineage>
        <taxon>Bacteria</taxon>
        <taxon>Pseudomonadati</taxon>
        <taxon>Bacteroidota</taxon>
        <taxon>Chitinophagia</taxon>
        <taxon>Chitinophagales</taxon>
        <taxon>Chitinophagaceae</taxon>
        <taxon>Paraflavitalea</taxon>
    </lineage>
</organism>
<sequence length="312" mass="35551">MKNWLIPESTKDSPAAPITNNDILKELLDCFDDSCKTESVGASLVFNMHFLVILHPDVYEQRLPSFPVVVKEAVKMFYKKLEVYRKDYEDLSPVSSHWQFRFGPASDFNSERISPYDIKIIGMLTGIKTGSMSGERRHTAKVTMKSKATNVFDKMDINLEVLRHIHFAESGNFTVKFSSDLSLGGGSLLRQARNMDSGLARIEYFMGDKNKSDTYLMKDTEIVIARKEPENQGYSNYLLIESSYVSNPHARIRLNEATGKFQIASFSSNETRVNEVVIARSEAHSPRWFDLEPQSQVLLNGIITLEFKQQQQ</sequence>
<dbReference type="KEGG" id="pseg:D3H65_26690"/>
<proteinExistence type="predicted"/>
<evidence type="ECO:0000259" key="1">
    <source>
        <dbReference type="PROSITE" id="PS50006"/>
    </source>
</evidence>
<protein>
    <submittedName>
        <fullName evidence="2">FHA domain-containing protein</fullName>
    </submittedName>
</protein>
<name>A0A3B7MVW8_9BACT</name>